<organism evidence="15 16">
    <name type="scientific">Sphingobium vermicomposti</name>
    <dbReference type="NCBI Taxonomy" id="529005"/>
    <lineage>
        <taxon>Bacteria</taxon>
        <taxon>Pseudomonadati</taxon>
        <taxon>Pseudomonadota</taxon>
        <taxon>Alphaproteobacteria</taxon>
        <taxon>Sphingomonadales</taxon>
        <taxon>Sphingomonadaceae</taxon>
        <taxon>Sphingobium</taxon>
    </lineage>
</organism>
<dbReference type="EC" id="6.3.2.10" evidence="10 11"/>
<dbReference type="InterPro" id="IPR000713">
    <property type="entry name" value="Mur_ligase_N"/>
</dbReference>
<keyword evidence="7 10" id="KW-0573">Peptidoglycan synthesis</keyword>
<evidence type="ECO:0000256" key="3">
    <source>
        <dbReference type="ARBA" id="ARBA00022618"/>
    </source>
</evidence>
<dbReference type="InterPro" id="IPR035911">
    <property type="entry name" value="MurE/MurF_N"/>
</dbReference>
<comment type="caution">
    <text evidence="10">Lacks conserved residue(s) required for the propagation of feature annotation.</text>
</comment>
<feature type="domain" description="Mur ligase N-terminal catalytic" evidence="12">
    <location>
        <begin position="24"/>
        <end position="72"/>
    </location>
</feature>
<name>A0A846MBQ9_9SPHN</name>
<dbReference type="HAMAP" id="MF_02019">
    <property type="entry name" value="MurF"/>
    <property type="match status" value="1"/>
</dbReference>
<dbReference type="UniPathway" id="UPA00219"/>
<sequence length="461" mass="47876">MSLLWTSDEIAQAAGGVASAPFAVSGVAFDSREVTGGDLFVAMKGESTDGHRFIGKAFEQGASGAIVSEPIEQPHVLVQDSAAALEALGRASRERMAGKVVGVTGSVGKTGTKEALFHALDRIRPGNVHRSVKSYNNHVGVPLSLSRMPRSSAFGVFEMGMNHAGELAQLTRLVRPHVAIVTAIAPAHIEFFATETAIAQAKAEIFEGLEPDGTAIIPYDSPHVATLYDKAERHAAHILTFGFDPEADVHVRDMVPAANGGTLVTAKLPSAELCFTVGAPGEHWVSNALAVLAAVEALGGDLAVAGLALAEMPGLPGRGERSRLAVGEGEALLIDESYNANPVSMAATLKQLGREQASRRIAVLGGMRELGDRSGELHSGLVDPLTAAKVDHAILVGAEMTPLAQALAGVVSFDHVSDAAEATRLIQQEMRAGDAILVKGSNGIGLSRLVAALVTDKNLGS</sequence>
<evidence type="ECO:0000256" key="1">
    <source>
        <dbReference type="ARBA" id="ARBA00022490"/>
    </source>
</evidence>
<dbReference type="InterPro" id="IPR005863">
    <property type="entry name" value="UDP-N-AcMur_synth"/>
</dbReference>
<evidence type="ECO:0000256" key="7">
    <source>
        <dbReference type="ARBA" id="ARBA00022984"/>
    </source>
</evidence>
<dbReference type="SUPFAM" id="SSF53244">
    <property type="entry name" value="MurD-like peptide ligases, peptide-binding domain"/>
    <property type="match status" value="1"/>
</dbReference>
<dbReference type="GO" id="GO:0008360">
    <property type="term" value="P:regulation of cell shape"/>
    <property type="evidence" value="ECO:0007669"/>
    <property type="project" value="UniProtKB-KW"/>
</dbReference>
<feature type="domain" description="Mur ligase central" evidence="14">
    <location>
        <begin position="103"/>
        <end position="295"/>
    </location>
</feature>
<evidence type="ECO:0000256" key="4">
    <source>
        <dbReference type="ARBA" id="ARBA00022741"/>
    </source>
</evidence>
<evidence type="ECO:0000256" key="8">
    <source>
        <dbReference type="ARBA" id="ARBA00023306"/>
    </source>
</evidence>
<reference evidence="15 16" key="1">
    <citation type="submission" date="2020-03" db="EMBL/GenBank/DDBJ databases">
        <title>Genomic Encyclopedia of Type Strains, Phase IV (KMG-IV): sequencing the most valuable type-strain genomes for metagenomic binning, comparative biology and taxonomic classification.</title>
        <authorList>
            <person name="Goeker M."/>
        </authorList>
    </citation>
    <scope>NUCLEOTIDE SEQUENCE [LARGE SCALE GENOMIC DNA]</scope>
    <source>
        <strain evidence="15 16">DSM 21299</strain>
    </source>
</reference>
<dbReference type="SUPFAM" id="SSF53623">
    <property type="entry name" value="MurD-like peptide ligases, catalytic domain"/>
    <property type="match status" value="1"/>
</dbReference>
<gene>
    <name evidence="10" type="primary">murF</name>
    <name evidence="15" type="ORF">FHS54_000174</name>
</gene>
<dbReference type="Gene3D" id="3.90.190.20">
    <property type="entry name" value="Mur ligase, C-terminal domain"/>
    <property type="match status" value="1"/>
</dbReference>
<dbReference type="InterPro" id="IPR004101">
    <property type="entry name" value="Mur_ligase_C"/>
</dbReference>
<comment type="pathway">
    <text evidence="10 11">Cell wall biogenesis; peptidoglycan biosynthesis.</text>
</comment>
<dbReference type="SUPFAM" id="SSF63418">
    <property type="entry name" value="MurE/MurF N-terminal domain"/>
    <property type="match status" value="1"/>
</dbReference>
<dbReference type="Gene3D" id="3.40.1390.10">
    <property type="entry name" value="MurE/MurF, N-terminal domain"/>
    <property type="match status" value="1"/>
</dbReference>
<dbReference type="GO" id="GO:0005524">
    <property type="term" value="F:ATP binding"/>
    <property type="evidence" value="ECO:0007669"/>
    <property type="project" value="UniProtKB-UniRule"/>
</dbReference>
<protein>
    <recommendedName>
        <fullName evidence="10 11">UDP-N-acetylmuramoyl-tripeptide--D-alanyl-D-alanine ligase</fullName>
        <ecNumber evidence="10 11">6.3.2.10</ecNumber>
    </recommendedName>
    <alternativeName>
        <fullName evidence="10">D-alanyl-D-alanine-adding enzyme</fullName>
    </alternativeName>
</protein>
<dbReference type="InterPro" id="IPR036565">
    <property type="entry name" value="Mur-like_cat_sf"/>
</dbReference>
<evidence type="ECO:0000259" key="14">
    <source>
        <dbReference type="Pfam" id="PF08245"/>
    </source>
</evidence>
<evidence type="ECO:0000313" key="16">
    <source>
        <dbReference type="Proteomes" id="UP000576821"/>
    </source>
</evidence>
<dbReference type="NCBIfam" id="TIGR01143">
    <property type="entry name" value="murF"/>
    <property type="match status" value="1"/>
</dbReference>
<keyword evidence="1 10" id="KW-0963">Cytoplasm</keyword>
<keyword evidence="8 10" id="KW-0131">Cell cycle</keyword>
<dbReference type="AlphaFoldDB" id="A0A846MBQ9"/>
<dbReference type="Gene3D" id="3.40.1190.10">
    <property type="entry name" value="Mur-like, catalytic domain"/>
    <property type="match status" value="1"/>
</dbReference>
<evidence type="ECO:0000256" key="9">
    <source>
        <dbReference type="ARBA" id="ARBA00023316"/>
    </source>
</evidence>
<evidence type="ECO:0000256" key="2">
    <source>
        <dbReference type="ARBA" id="ARBA00022598"/>
    </source>
</evidence>
<keyword evidence="6 10" id="KW-0133">Cell shape</keyword>
<evidence type="ECO:0000259" key="12">
    <source>
        <dbReference type="Pfam" id="PF01225"/>
    </source>
</evidence>
<dbReference type="RefSeq" id="WP_167301904.1">
    <property type="nucleotide sequence ID" value="NZ_JAASQR010000001.1"/>
</dbReference>
<feature type="domain" description="Mur ligase C-terminal" evidence="13">
    <location>
        <begin position="330"/>
        <end position="441"/>
    </location>
</feature>
<keyword evidence="9 10" id="KW-0961">Cell wall biogenesis/degradation</keyword>
<evidence type="ECO:0000313" key="15">
    <source>
        <dbReference type="EMBL" id="NIJ15225.1"/>
    </source>
</evidence>
<dbReference type="GO" id="GO:0009252">
    <property type="term" value="P:peptidoglycan biosynthetic process"/>
    <property type="evidence" value="ECO:0007669"/>
    <property type="project" value="UniProtKB-UniRule"/>
</dbReference>
<dbReference type="Proteomes" id="UP000576821">
    <property type="component" value="Unassembled WGS sequence"/>
</dbReference>
<evidence type="ECO:0000259" key="13">
    <source>
        <dbReference type="Pfam" id="PF02875"/>
    </source>
</evidence>
<dbReference type="InterPro" id="IPR036615">
    <property type="entry name" value="Mur_ligase_C_dom_sf"/>
</dbReference>
<evidence type="ECO:0000256" key="11">
    <source>
        <dbReference type="RuleBase" id="RU004136"/>
    </source>
</evidence>
<comment type="caution">
    <text evidence="15">The sequence shown here is derived from an EMBL/GenBank/DDBJ whole genome shotgun (WGS) entry which is preliminary data.</text>
</comment>
<dbReference type="GO" id="GO:0047480">
    <property type="term" value="F:UDP-N-acetylmuramoyl-tripeptide-D-alanyl-D-alanine ligase activity"/>
    <property type="evidence" value="ECO:0007669"/>
    <property type="project" value="UniProtKB-UniRule"/>
</dbReference>
<dbReference type="GO" id="GO:0071555">
    <property type="term" value="P:cell wall organization"/>
    <property type="evidence" value="ECO:0007669"/>
    <property type="project" value="UniProtKB-KW"/>
</dbReference>
<dbReference type="PANTHER" id="PTHR43024">
    <property type="entry name" value="UDP-N-ACETYLMURAMOYL-TRIPEPTIDE--D-ALANYL-D-ALANINE LIGASE"/>
    <property type="match status" value="1"/>
</dbReference>
<evidence type="ECO:0000256" key="10">
    <source>
        <dbReference type="HAMAP-Rule" id="MF_02019"/>
    </source>
</evidence>
<proteinExistence type="inferred from homology"/>
<keyword evidence="3 10" id="KW-0132">Cell division</keyword>
<comment type="function">
    <text evidence="10 11">Involved in cell wall formation. Catalyzes the final step in the synthesis of UDP-N-acetylmuramoyl-pentapeptide, the precursor of murein.</text>
</comment>
<dbReference type="InterPro" id="IPR013221">
    <property type="entry name" value="Mur_ligase_cen"/>
</dbReference>
<evidence type="ECO:0000256" key="6">
    <source>
        <dbReference type="ARBA" id="ARBA00022960"/>
    </source>
</evidence>
<dbReference type="EMBL" id="JAASQR010000001">
    <property type="protein sequence ID" value="NIJ15225.1"/>
    <property type="molecule type" value="Genomic_DNA"/>
</dbReference>
<keyword evidence="4 10" id="KW-0547">Nucleotide-binding</keyword>
<comment type="similarity">
    <text evidence="10">Belongs to the MurCDEF family. MurF subfamily.</text>
</comment>
<keyword evidence="5 10" id="KW-0067">ATP-binding</keyword>
<comment type="subcellular location">
    <subcellularLocation>
        <location evidence="10 11">Cytoplasm</location>
    </subcellularLocation>
</comment>
<keyword evidence="2 10" id="KW-0436">Ligase</keyword>
<dbReference type="Pfam" id="PF01225">
    <property type="entry name" value="Mur_ligase"/>
    <property type="match status" value="1"/>
</dbReference>
<evidence type="ECO:0000256" key="5">
    <source>
        <dbReference type="ARBA" id="ARBA00022840"/>
    </source>
</evidence>
<accession>A0A846MBQ9</accession>
<dbReference type="InterPro" id="IPR051046">
    <property type="entry name" value="MurCDEF_CellWall_CoF430Synth"/>
</dbReference>
<dbReference type="GO" id="GO:0005737">
    <property type="term" value="C:cytoplasm"/>
    <property type="evidence" value="ECO:0007669"/>
    <property type="project" value="UniProtKB-SubCell"/>
</dbReference>
<dbReference type="GO" id="GO:0051301">
    <property type="term" value="P:cell division"/>
    <property type="evidence" value="ECO:0007669"/>
    <property type="project" value="UniProtKB-KW"/>
</dbReference>
<keyword evidence="16" id="KW-1185">Reference proteome</keyword>
<dbReference type="Pfam" id="PF08245">
    <property type="entry name" value="Mur_ligase_M"/>
    <property type="match status" value="1"/>
</dbReference>
<dbReference type="Pfam" id="PF02875">
    <property type="entry name" value="Mur_ligase_C"/>
    <property type="match status" value="1"/>
</dbReference>
<dbReference type="PANTHER" id="PTHR43024:SF1">
    <property type="entry name" value="UDP-N-ACETYLMURAMOYL-TRIPEPTIDE--D-ALANYL-D-ALANINE LIGASE"/>
    <property type="match status" value="1"/>
</dbReference>
<comment type="catalytic activity">
    <reaction evidence="10 11">
        <text>D-alanyl-D-alanine + UDP-N-acetyl-alpha-D-muramoyl-L-alanyl-gamma-D-glutamyl-meso-2,6-diaminopimelate + ATP = UDP-N-acetyl-alpha-D-muramoyl-L-alanyl-gamma-D-glutamyl-meso-2,6-diaminopimeloyl-D-alanyl-D-alanine + ADP + phosphate + H(+)</text>
        <dbReference type="Rhea" id="RHEA:28374"/>
        <dbReference type="ChEBI" id="CHEBI:15378"/>
        <dbReference type="ChEBI" id="CHEBI:30616"/>
        <dbReference type="ChEBI" id="CHEBI:43474"/>
        <dbReference type="ChEBI" id="CHEBI:57822"/>
        <dbReference type="ChEBI" id="CHEBI:61386"/>
        <dbReference type="ChEBI" id="CHEBI:83905"/>
        <dbReference type="ChEBI" id="CHEBI:456216"/>
        <dbReference type="EC" id="6.3.2.10"/>
    </reaction>
</comment>